<evidence type="ECO:0000256" key="4">
    <source>
        <dbReference type="ARBA" id="ARBA00022603"/>
    </source>
</evidence>
<feature type="domain" description="Methylated-DNA-[protein]-cysteine S-methyltransferase DNA binding" evidence="10">
    <location>
        <begin position="108"/>
        <end position="188"/>
    </location>
</feature>
<dbReference type="GO" id="GO:0003908">
    <property type="term" value="F:methylated-DNA-[protein]-cysteine S-methyltransferase activity"/>
    <property type="evidence" value="ECO:0007669"/>
    <property type="project" value="UniProtKB-EC"/>
</dbReference>
<keyword evidence="4" id="KW-0489">Methyltransferase</keyword>
<evidence type="ECO:0000256" key="3">
    <source>
        <dbReference type="ARBA" id="ARBA00011918"/>
    </source>
</evidence>
<proteinExistence type="inferred from homology"/>
<evidence type="ECO:0000313" key="13">
    <source>
        <dbReference type="Proteomes" id="UP000017052"/>
    </source>
</evidence>
<evidence type="ECO:0000259" key="10">
    <source>
        <dbReference type="Pfam" id="PF01035"/>
    </source>
</evidence>
<dbReference type="OrthoDB" id="9802228at2"/>
<gene>
    <name evidence="12" type="ORF">HMPREF0682_1136</name>
</gene>
<dbReference type="InterPro" id="IPR036217">
    <property type="entry name" value="MethylDNA_cys_MeTrfase_DNAb"/>
</dbReference>
<sequence>MSGTASPAGAGPGADRHEERGEWGPLHWDTVNSPIGRLLLVVSKLGVARIGLRTEDVDAVLGSLATTTGSAPIRSASRVGEAVDELHEYFDGARETFDVPVDLRLSTPFRERVQRAMLRIGYGRTATYGRLARMAGAPPGAARAVGGACSHNPVPIIVPCHRVLPLGGGVGNYRGGAEMKRWLLALERRHLDESARGPVLGG</sequence>
<evidence type="ECO:0000256" key="6">
    <source>
        <dbReference type="ARBA" id="ARBA00022763"/>
    </source>
</evidence>
<dbReference type="GeneID" id="95359979"/>
<protein>
    <recommendedName>
        <fullName evidence="3">methylated-DNA--[protein]-cysteine S-methyltransferase</fullName>
        <ecNumber evidence="3">2.1.1.63</ecNumber>
    </recommendedName>
</protein>
<dbReference type="PANTHER" id="PTHR10815">
    <property type="entry name" value="METHYLATED-DNA--PROTEIN-CYSTEINE METHYLTRANSFERASE"/>
    <property type="match status" value="1"/>
</dbReference>
<comment type="similarity">
    <text evidence="2">Belongs to the MGMT family.</text>
</comment>
<accession>U2SMF4</accession>
<dbReference type="PROSITE" id="PS00374">
    <property type="entry name" value="MGMT"/>
    <property type="match status" value="1"/>
</dbReference>
<dbReference type="CDD" id="cd06445">
    <property type="entry name" value="ATase"/>
    <property type="match status" value="1"/>
</dbReference>
<dbReference type="InterPro" id="IPR036388">
    <property type="entry name" value="WH-like_DNA-bd_sf"/>
</dbReference>
<evidence type="ECO:0000313" key="12">
    <source>
        <dbReference type="EMBL" id="ERK63772.1"/>
    </source>
</evidence>
<evidence type="ECO:0000256" key="8">
    <source>
        <dbReference type="ARBA" id="ARBA00049348"/>
    </source>
</evidence>
<keyword evidence="13" id="KW-1185">Reference proteome</keyword>
<dbReference type="GO" id="GO:0032259">
    <property type="term" value="P:methylation"/>
    <property type="evidence" value="ECO:0007669"/>
    <property type="project" value="UniProtKB-KW"/>
</dbReference>
<feature type="region of interest" description="Disordered" evidence="9">
    <location>
        <begin position="1"/>
        <end position="25"/>
    </location>
</feature>
<feature type="domain" description="Methylguanine DNA methyltransferase ribonuclease-like" evidence="11">
    <location>
        <begin position="27"/>
        <end position="103"/>
    </location>
</feature>
<dbReference type="EMBL" id="ACVN02000005">
    <property type="protein sequence ID" value="ERK63772.1"/>
    <property type="molecule type" value="Genomic_DNA"/>
</dbReference>
<evidence type="ECO:0000259" key="11">
    <source>
        <dbReference type="Pfam" id="PF02870"/>
    </source>
</evidence>
<evidence type="ECO:0000256" key="9">
    <source>
        <dbReference type="SAM" id="MobiDB-lite"/>
    </source>
</evidence>
<comment type="catalytic activity">
    <reaction evidence="8">
        <text>a 6-O-methyl-2'-deoxyguanosine in DNA + L-cysteinyl-[protein] = S-methyl-L-cysteinyl-[protein] + a 2'-deoxyguanosine in DNA</text>
        <dbReference type="Rhea" id="RHEA:24000"/>
        <dbReference type="Rhea" id="RHEA-COMP:10131"/>
        <dbReference type="Rhea" id="RHEA-COMP:10132"/>
        <dbReference type="Rhea" id="RHEA-COMP:11367"/>
        <dbReference type="Rhea" id="RHEA-COMP:11368"/>
        <dbReference type="ChEBI" id="CHEBI:29950"/>
        <dbReference type="ChEBI" id="CHEBI:82612"/>
        <dbReference type="ChEBI" id="CHEBI:85445"/>
        <dbReference type="ChEBI" id="CHEBI:85448"/>
        <dbReference type="EC" id="2.1.1.63"/>
    </reaction>
</comment>
<dbReference type="RefSeq" id="WP_021796088.1">
    <property type="nucleotide sequence ID" value="NZ_ACVN02000005.1"/>
</dbReference>
<dbReference type="SUPFAM" id="SSF53155">
    <property type="entry name" value="Methylated DNA-protein cysteine methyltransferase domain"/>
    <property type="match status" value="1"/>
</dbReference>
<organism evidence="12 13">
    <name type="scientific">Propionibacterium acidifaciens F0233</name>
    <dbReference type="NCBI Taxonomy" id="553198"/>
    <lineage>
        <taxon>Bacteria</taxon>
        <taxon>Bacillati</taxon>
        <taxon>Actinomycetota</taxon>
        <taxon>Actinomycetes</taxon>
        <taxon>Propionibacteriales</taxon>
        <taxon>Propionibacteriaceae</taxon>
        <taxon>Propionibacterium</taxon>
    </lineage>
</organism>
<name>U2SMF4_9ACTN</name>
<comment type="caution">
    <text evidence="12">The sequence shown here is derived from an EMBL/GenBank/DDBJ whole genome shotgun (WGS) entry which is preliminary data.</text>
</comment>
<evidence type="ECO:0000256" key="5">
    <source>
        <dbReference type="ARBA" id="ARBA00022679"/>
    </source>
</evidence>
<dbReference type="AlphaFoldDB" id="U2SMF4"/>
<keyword evidence="6" id="KW-0227">DNA damage</keyword>
<reference evidence="12" key="1">
    <citation type="submission" date="2013-08" db="EMBL/GenBank/DDBJ databases">
        <authorList>
            <person name="Durkin A.S."/>
            <person name="Haft D.R."/>
            <person name="McCorrison J."/>
            <person name="Torralba M."/>
            <person name="Gillis M."/>
            <person name="Haft D.H."/>
            <person name="Methe B."/>
            <person name="Sutton G."/>
            <person name="Nelson K.E."/>
        </authorList>
    </citation>
    <scope>NUCLEOTIDE SEQUENCE [LARGE SCALE GENOMIC DNA]</scope>
    <source>
        <strain evidence="12">F0233</strain>
    </source>
</reference>
<dbReference type="Gene3D" id="3.30.160.70">
    <property type="entry name" value="Methylated DNA-protein cysteine methyltransferase domain"/>
    <property type="match status" value="1"/>
</dbReference>
<dbReference type="NCBIfam" id="TIGR00589">
    <property type="entry name" value="ogt"/>
    <property type="match status" value="1"/>
</dbReference>
<dbReference type="PANTHER" id="PTHR10815:SF13">
    <property type="entry name" value="METHYLATED-DNA--PROTEIN-CYSTEINE METHYLTRANSFERASE"/>
    <property type="match status" value="1"/>
</dbReference>
<dbReference type="InterPro" id="IPR008332">
    <property type="entry name" value="MethylG_MeTrfase_N"/>
</dbReference>
<dbReference type="InterPro" id="IPR036631">
    <property type="entry name" value="MGMT_N_sf"/>
</dbReference>
<dbReference type="InterPro" id="IPR001497">
    <property type="entry name" value="MethylDNA_cys_MeTrfase_AS"/>
</dbReference>
<keyword evidence="5" id="KW-0808">Transferase</keyword>
<dbReference type="SUPFAM" id="SSF46767">
    <property type="entry name" value="Methylated DNA-protein cysteine methyltransferase, C-terminal domain"/>
    <property type="match status" value="1"/>
</dbReference>
<dbReference type="GO" id="GO:0006281">
    <property type="term" value="P:DNA repair"/>
    <property type="evidence" value="ECO:0007669"/>
    <property type="project" value="UniProtKB-KW"/>
</dbReference>
<evidence type="ECO:0000256" key="2">
    <source>
        <dbReference type="ARBA" id="ARBA00008711"/>
    </source>
</evidence>
<dbReference type="Proteomes" id="UP000017052">
    <property type="component" value="Unassembled WGS sequence"/>
</dbReference>
<comment type="catalytic activity">
    <reaction evidence="1">
        <text>a 4-O-methyl-thymidine in DNA + L-cysteinyl-[protein] = a thymidine in DNA + S-methyl-L-cysteinyl-[protein]</text>
        <dbReference type="Rhea" id="RHEA:53428"/>
        <dbReference type="Rhea" id="RHEA-COMP:10131"/>
        <dbReference type="Rhea" id="RHEA-COMP:10132"/>
        <dbReference type="Rhea" id="RHEA-COMP:13555"/>
        <dbReference type="Rhea" id="RHEA-COMP:13556"/>
        <dbReference type="ChEBI" id="CHEBI:29950"/>
        <dbReference type="ChEBI" id="CHEBI:82612"/>
        <dbReference type="ChEBI" id="CHEBI:137386"/>
        <dbReference type="ChEBI" id="CHEBI:137387"/>
        <dbReference type="EC" id="2.1.1.63"/>
    </reaction>
</comment>
<dbReference type="Pfam" id="PF01035">
    <property type="entry name" value="DNA_binding_1"/>
    <property type="match status" value="1"/>
</dbReference>
<dbReference type="Gene3D" id="1.10.10.10">
    <property type="entry name" value="Winged helix-like DNA-binding domain superfamily/Winged helix DNA-binding domain"/>
    <property type="match status" value="1"/>
</dbReference>
<dbReference type="FunFam" id="1.10.10.10:FF:000214">
    <property type="entry name" value="Methylated-DNA--protein-cysteine methyltransferase"/>
    <property type="match status" value="1"/>
</dbReference>
<evidence type="ECO:0000256" key="7">
    <source>
        <dbReference type="ARBA" id="ARBA00023204"/>
    </source>
</evidence>
<keyword evidence="7" id="KW-0234">DNA repair</keyword>
<evidence type="ECO:0000256" key="1">
    <source>
        <dbReference type="ARBA" id="ARBA00001286"/>
    </source>
</evidence>
<dbReference type="InterPro" id="IPR014048">
    <property type="entry name" value="MethylDNA_cys_MeTrfase_DNA-bd"/>
</dbReference>
<dbReference type="Pfam" id="PF02870">
    <property type="entry name" value="Methyltransf_1N"/>
    <property type="match status" value="1"/>
</dbReference>
<dbReference type="EC" id="2.1.1.63" evidence="3"/>